<evidence type="ECO:0000313" key="4">
    <source>
        <dbReference type="Proteomes" id="UP001138757"/>
    </source>
</evidence>
<protein>
    <submittedName>
        <fullName evidence="3">Tetratricopeptide repeat protein</fullName>
    </submittedName>
</protein>
<keyword evidence="1" id="KW-0677">Repeat</keyword>
<accession>A0A9X1IT81</accession>
<sequence>MNDFNRPIFPRDGQVSTCRFGYFTYRLRSRLRSIALFIALLPAVVALQACKSPQERAAVLAQQADVYAAAGNLVAARQAISQAIALREDQPAYHQLLGAIALKSNDTMGAYRAFSRALEFDATNRMALAYVANIGVQIGQLSDAEEAADKLLTLEPNAVPAMQVKGMIALSKEKYDDAMAMADKIIAIAPSDEAAAIIKARSLAKTGKAEDALKLIDAAMLVSQKSPALITNKLNIYRYLKQPEGMAPLLGDVVRLSKGNPVYRLDQVNLLYKIGQTEQARAAAMELLKAGSRDPSDYRTLQRIWWQYDKTPISEASARGVSAWSEPLAVVQTVRYLFQIGDLKMADAVLRNAPANAQPLIASLKARLFAASGRQAEARQQIDALLEKDDHDVDALLLRTQILMKANQIDAAIEAAQLAQVNDPLDPETYVVLADIYRSSKADWRARQVFEDGLKNLPQNFYLLEKYTQYLHQLGDKGRAVSVTRAFARAVPSATKAWEVMGAQCQWAGDQACLQNAYQGFAAAKTSYMVDDTPGTPPNRGLFGRI</sequence>
<evidence type="ECO:0000256" key="2">
    <source>
        <dbReference type="ARBA" id="ARBA00022803"/>
    </source>
</evidence>
<dbReference type="InterPro" id="IPR051012">
    <property type="entry name" value="CellSynth/LPSAsmb/PSIAsmb"/>
</dbReference>
<dbReference type="Proteomes" id="UP001138757">
    <property type="component" value="Unassembled WGS sequence"/>
</dbReference>
<dbReference type="SUPFAM" id="SSF48452">
    <property type="entry name" value="TPR-like"/>
    <property type="match status" value="2"/>
</dbReference>
<reference evidence="3" key="1">
    <citation type="submission" date="2021-05" db="EMBL/GenBank/DDBJ databases">
        <title>Genome of Sphingobium sp. strain.</title>
        <authorList>
            <person name="Fan R."/>
        </authorList>
    </citation>
    <scope>NUCLEOTIDE SEQUENCE</scope>
    <source>
        <strain evidence="3">H33</strain>
    </source>
</reference>
<dbReference type="PANTHER" id="PTHR45586">
    <property type="entry name" value="TPR REPEAT-CONTAINING PROTEIN PA4667"/>
    <property type="match status" value="1"/>
</dbReference>
<dbReference type="InterPro" id="IPR019734">
    <property type="entry name" value="TPR_rpt"/>
</dbReference>
<comment type="caution">
    <text evidence="3">The sequence shown here is derived from an EMBL/GenBank/DDBJ whole genome shotgun (WGS) entry which is preliminary data.</text>
</comment>
<keyword evidence="4" id="KW-1185">Reference proteome</keyword>
<gene>
    <name evidence="3" type="ORF">KK488_18570</name>
</gene>
<dbReference type="EMBL" id="JAHGAW010000013">
    <property type="protein sequence ID" value="MBT2188954.1"/>
    <property type="molecule type" value="Genomic_DNA"/>
</dbReference>
<evidence type="ECO:0000256" key="1">
    <source>
        <dbReference type="ARBA" id="ARBA00022737"/>
    </source>
</evidence>
<organism evidence="3 4">
    <name type="scientific">Sphingobium nicotianae</name>
    <dbReference type="NCBI Taxonomy" id="2782607"/>
    <lineage>
        <taxon>Bacteria</taxon>
        <taxon>Pseudomonadati</taxon>
        <taxon>Pseudomonadota</taxon>
        <taxon>Alphaproteobacteria</taxon>
        <taxon>Sphingomonadales</taxon>
        <taxon>Sphingomonadaceae</taxon>
        <taxon>Sphingobium</taxon>
    </lineage>
</organism>
<evidence type="ECO:0000313" key="3">
    <source>
        <dbReference type="EMBL" id="MBT2188954.1"/>
    </source>
</evidence>
<dbReference type="InterPro" id="IPR011990">
    <property type="entry name" value="TPR-like_helical_dom_sf"/>
</dbReference>
<name>A0A9X1IT81_9SPHN</name>
<dbReference type="RefSeq" id="WP_214625203.1">
    <property type="nucleotide sequence ID" value="NZ_JAHGAW010000013.1"/>
</dbReference>
<proteinExistence type="predicted"/>
<keyword evidence="2" id="KW-0802">TPR repeat</keyword>
<dbReference type="Pfam" id="PF13432">
    <property type="entry name" value="TPR_16"/>
    <property type="match status" value="1"/>
</dbReference>
<dbReference type="PANTHER" id="PTHR45586:SF1">
    <property type="entry name" value="LIPOPOLYSACCHARIDE ASSEMBLY PROTEIN B"/>
    <property type="match status" value="1"/>
</dbReference>
<dbReference type="Pfam" id="PF14559">
    <property type="entry name" value="TPR_19"/>
    <property type="match status" value="1"/>
</dbReference>
<dbReference type="SMART" id="SM00028">
    <property type="entry name" value="TPR"/>
    <property type="match status" value="7"/>
</dbReference>
<dbReference type="Gene3D" id="1.25.40.10">
    <property type="entry name" value="Tetratricopeptide repeat domain"/>
    <property type="match status" value="2"/>
</dbReference>
<dbReference type="AlphaFoldDB" id="A0A9X1IT81"/>